<organism evidence="2">
    <name type="scientific">Attheya septentrionalis</name>
    <dbReference type="NCBI Taxonomy" id="420275"/>
    <lineage>
        <taxon>Eukaryota</taxon>
        <taxon>Sar</taxon>
        <taxon>Stramenopiles</taxon>
        <taxon>Ochrophyta</taxon>
        <taxon>Bacillariophyta</taxon>
        <taxon>Coscinodiscophyceae</taxon>
        <taxon>Chaetocerotophycidae</taxon>
        <taxon>Chaetocerotales</taxon>
        <taxon>Attheyaceae</taxon>
        <taxon>Attheya</taxon>
    </lineage>
</organism>
<dbReference type="AlphaFoldDB" id="A0A7S2XQQ6"/>
<name>A0A7S2XQQ6_9STRA</name>
<reference evidence="2" key="1">
    <citation type="submission" date="2021-01" db="EMBL/GenBank/DDBJ databases">
        <authorList>
            <person name="Corre E."/>
            <person name="Pelletier E."/>
            <person name="Niang G."/>
            <person name="Scheremetjew M."/>
            <person name="Finn R."/>
            <person name="Kale V."/>
            <person name="Holt S."/>
            <person name="Cochrane G."/>
            <person name="Meng A."/>
            <person name="Brown T."/>
            <person name="Cohen L."/>
        </authorList>
    </citation>
    <scope>NUCLEOTIDE SEQUENCE</scope>
    <source>
        <strain evidence="2">CCMP2084</strain>
    </source>
</reference>
<evidence type="ECO:0000313" key="2">
    <source>
        <dbReference type="EMBL" id="CAD9821308.1"/>
    </source>
</evidence>
<feature type="compositionally biased region" description="Polar residues" evidence="1">
    <location>
        <begin position="132"/>
        <end position="141"/>
    </location>
</feature>
<evidence type="ECO:0008006" key="3">
    <source>
        <dbReference type="Google" id="ProtNLM"/>
    </source>
</evidence>
<gene>
    <name evidence="2" type="ORF">ASEP1449_LOCUS13142</name>
</gene>
<accession>A0A7S2XQQ6</accession>
<protein>
    <recommendedName>
        <fullName evidence="3">DUF3291 domain-containing protein</fullName>
    </recommendedName>
</protein>
<feature type="region of interest" description="Disordered" evidence="1">
    <location>
        <begin position="114"/>
        <end position="141"/>
    </location>
</feature>
<proteinExistence type="predicted"/>
<evidence type="ECO:0000256" key="1">
    <source>
        <dbReference type="SAM" id="MobiDB-lite"/>
    </source>
</evidence>
<feature type="compositionally biased region" description="Basic and acidic residues" evidence="1">
    <location>
        <begin position="114"/>
        <end position="131"/>
    </location>
</feature>
<dbReference type="EMBL" id="HBHQ01019571">
    <property type="protein sequence ID" value="CAD9821308.1"/>
    <property type="molecule type" value="Transcribed_RNA"/>
</dbReference>
<sequence length="141" mass="16036">MKFYISITGLDLIAFYHAPKFWMHAIPSMTQARSSEGNISADGNTIQGTHHTLSVWKDRNSMLNYLRKGSHGKAMKIFDDIATGKVYGYESDTIPTWKEARELYDKHGRVIGKAARDAKRKQQEQKAEQNLDNKTSIEQSS</sequence>